<dbReference type="InterPro" id="IPR008978">
    <property type="entry name" value="HSP20-like_chaperone"/>
</dbReference>
<keyword evidence="6" id="KW-1185">Reference proteome</keyword>
<reference evidence="5 6" key="1">
    <citation type="submission" date="2023-04" db="EMBL/GenBank/DDBJ databases">
        <title>Genome of Basidiobolus ranarum AG-B5.</title>
        <authorList>
            <person name="Stajich J.E."/>
            <person name="Carter-House D."/>
            <person name="Gryganskyi A."/>
        </authorList>
    </citation>
    <scope>NUCLEOTIDE SEQUENCE [LARGE SCALE GENOMIC DNA]</scope>
    <source>
        <strain evidence="5 6">AG-B5</strain>
    </source>
</reference>
<feature type="domain" description="SHSP" evidence="4">
    <location>
        <begin position="45"/>
        <end position="150"/>
    </location>
</feature>
<dbReference type="CDD" id="cd06464">
    <property type="entry name" value="ACD_sHsps-like"/>
    <property type="match status" value="1"/>
</dbReference>
<comment type="similarity">
    <text evidence="1 2">Belongs to the small heat shock protein (HSP20) family.</text>
</comment>
<comment type="caution">
    <text evidence="5">The sequence shown here is derived from an EMBL/GenBank/DDBJ whole genome shotgun (WGS) entry which is preliminary data.</text>
</comment>
<dbReference type="PANTHER" id="PTHR45640:SF26">
    <property type="entry name" value="RE23625P"/>
    <property type="match status" value="1"/>
</dbReference>
<organism evidence="5 6">
    <name type="scientific">Basidiobolus ranarum</name>
    <dbReference type="NCBI Taxonomy" id="34480"/>
    <lineage>
        <taxon>Eukaryota</taxon>
        <taxon>Fungi</taxon>
        <taxon>Fungi incertae sedis</taxon>
        <taxon>Zoopagomycota</taxon>
        <taxon>Entomophthoromycotina</taxon>
        <taxon>Basidiobolomycetes</taxon>
        <taxon>Basidiobolales</taxon>
        <taxon>Basidiobolaceae</taxon>
        <taxon>Basidiobolus</taxon>
    </lineage>
</organism>
<dbReference type="InterPro" id="IPR002068">
    <property type="entry name" value="A-crystallin/Hsp20_dom"/>
</dbReference>
<feature type="signal peptide" evidence="3">
    <location>
        <begin position="1"/>
        <end position="21"/>
    </location>
</feature>
<evidence type="ECO:0000256" key="1">
    <source>
        <dbReference type="PROSITE-ProRule" id="PRU00285"/>
    </source>
</evidence>
<proteinExistence type="inferred from homology"/>
<dbReference type="Proteomes" id="UP001479436">
    <property type="component" value="Unassembled WGS sequence"/>
</dbReference>
<feature type="chain" id="PRO_5045201530" description="SHSP domain-containing protein" evidence="3">
    <location>
        <begin position="22"/>
        <end position="151"/>
    </location>
</feature>
<evidence type="ECO:0000259" key="4">
    <source>
        <dbReference type="PROSITE" id="PS01031"/>
    </source>
</evidence>
<dbReference type="EMBL" id="JASJQH010006924">
    <property type="protein sequence ID" value="KAK9723400.1"/>
    <property type="molecule type" value="Genomic_DNA"/>
</dbReference>
<dbReference type="SUPFAM" id="SSF49764">
    <property type="entry name" value="HSP20-like chaperones"/>
    <property type="match status" value="1"/>
</dbReference>
<keyword evidence="3" id="KW-0732">Signal</keyword>
<evidence type="ECO:0000256" key="3">
    <source>
        <dbReference type="SAM" id="SignalP"/>
    </source>
</evidence>
<evidence type="ECO:0000313" key="5">
    <source>
        <dbReference type="EMBL" id="KAK9723400.1"/>
    </source>
</evidence>
<dbReference type="PROSITE" id="PS01031">
    <property type="entry name" value="SHSP"/>
    <property type="match status" value="1"/>
</dbReference>
<dbReference type="PANTHER" id="PTHR45640">
    <property type="entry name" value="HEAT SHOCK PROTEIN HSP-12.2-RELATED"/>
    <property type="match status" value="1"/>
</dbReference>
<sequence length="151" mass="17117">MKFISSGSILTCLLAAQLSEGFLLPTMGNFPTFNELESHFNQIRSDMTSFTPTVRSRTYPEEYVIQMEVPGFSSNELNLSFKNFNLLVEGEHKCDDEKDRDCLSKSISQAFYLPRDVNPDKIESTLENGILTIRSGRNETPEKKISVHSNN</sequence>
<dbReference type="Pfam" id="PF00011">
    <property type="entry name" value="HSP20"/>
    <property type="match status" value="1"/>
</dbReference>
<dbReference type="InterPro" id="IPR001436">
    <property type="entry name" value="Alpha-crystallin/sHSP_animal"/>
</dbReference>
<accession>A0ABR2W8R5</accession>
<protein>
    <recommendedName>
        <fullName evidence="4">SHSP domain-containing protein</fullName>
    </recommendedName>
</protein>
<gene>
    <name evidence="5" type="ORF">K7432_001960</name>
</gene>
<name>A0ABR2W8R5_9FUNG</name>
<evidence type="ECO:0000256" key="2">
    <source>
        <dbReference type="RuleBase" id="RU003616"/>
    </source>
</evidence>
<dbReference type="Gene3D" id="2.60.40.790">
    <property type="match status" value="1"/>
</dbReference>
<evidence type="ECO:0000313" key="6">
    <source>
        <dbReference type="Proteomes" id="UP001479436"/>
    </source>
</evidence>